<dbReference type="AlphaFoldDB" id="A0A1C6RFN4"/>
<dbReference type="EMBL" id="FMHV01000002">
    <property type="protein sequence ID" value="SCL15977.1"/>
    <property type="molecule type" value="Genomic_DNA"/>
</dbReference>
<evidence type="ECO:0000256" key="1">
    <source>
        <dbReference type="SAM" id="MobiDB-lite"/>
    </source>
</evidence>
<feature type="region of interest" description="Disordered" evidence="1">
    <location>
        <begin position="84"/>
        <end position="104"/>
    </location>
</feature>
<evidence type="ECO:0000313" key="3">
    <source>
        <dbReference type="Proteomes" id="UP000199413"/>
    </source>
</evidence>
<proteinExistence type="predicted"/>
<gene>
    <name evidence="2" type="ORF">GA0070624_0883</name>
</gene>
<name>A0A1C6RFN4_9ACTN</name>
<sequence length="104" mass="11102">MCVGVLVDVTTAADGGGVQISWHQPTKRLTPIAEALEAHEARELIEPMMQRYGQVDQVLTMAAVLVLGIAGFALEPSRRPYGEGEYEVLHGPDASSRATATPSL</sequence>
<dbReference type="Proteomes" id="UP000199413">
    <property type="component" value="Unassembled WGS sequence"/>
</dbReference>
<keyword evidence="3" id="KW-1185">Reference proteome</keyword>
<accession>A0A1C6RFN4</accession>
<reference evidence="3" key="1">
    <citation type="submission" date="2016-06" db="EMBL/GenBank/DDBJ databases">
        <authorList>
            <person name="Varghese N."/>
            <person name="Submissions Spin"/>
        </authorList>
    </citation>
    <scope>NUCLEOTIDE SEQUENCE [LARGE SCALE GENOMIC DNA]</scope>
    <source>
        <strain evidence="3">DSM 45431</strain>
    </source>
</reference>
<evidence type="ECO:0000313" key="2">
    <source>
        <dbReference type="EMBL" id="SCL15977.1"/>
    </source>
</evidence>
<protein>
    <submittedName>
        <fullName evidence="2">Uncharacterized protein</fullName>
    </submittedName>
</protein>
<organism evidence="2 3">
    <name type="scientific">Micromonospora rhizosphaerae</name>
    <dbReference type="NCBI Taxonomy" id="568872"/>
    <lineage>
        <taxon>Bacteria</taxon>
        <taxon>Bacillati</taxon>
        <taxon>Actinomycetota</taxon>
        <taxon>Actinomycetes</taxon>
        <taxon>Micromonosporales</taxon>
        <taxon>Micromonosporaceae</taxon>
        <taxon>Micromonospora</taxon>
    </lineage>
</organism>